<dbReference type="InterPro" id="IPR010730">
    <property type="entry name" value="HET"/>
</dbReference>
<name>A0AAJ0GGX5_9PEZI</name>
<keyword evidence="3" id="KW-1185">Reference proteome</keyword>
<sequence length="405" mass="45987">MRLMNTTTCSLTDDSNPEFIANPQYAIFSHRWSGNETTFQDHDPAKLRTVDSKTGRFTPQAWKIRGACAQARVDGLRWLWVDTCCINKDSSSELSEAINSMFRYYRGVKVCYVYLHDVTRASGFRVAGSENSGRRPRYSEWFSRGWTLQELLAPKVLAFFDRDWYCIGSKFNLAGKIEHITGIDSAYLTAKKTMRDACIATKMSWMAGRTTTRIEDMAYSLLGLFDINLTPVYGEREKSFLRLQRALMEQSTDESLFAWKASKHNLPIAMDDSQCKRGDWGLLAPSPQCFRDCGALTIKGKDKSSRRAEGGLSWTQQGIRMPIPSADAWEYNSIFDQRNNLRKVQFTLNCWRPNTRYRLDDFAYSTEHVPESGVGDLRFSIGGGESGTSLQAVPIIVHQPQIGDV</sequence>
<feature type="domain" description="Heterokaryon incompatibility" evidence="1">
    <location>
        <begin position="25"/>
        <end position="124"/>
    </location>
</feature>
<evidence type="ECO:0000313" key="2">
    <source>
        <dbReference type="EMBL" id="KAK3057336.1"/>
    </source>
</evidence>
<dbReference type="Pfam" id="PF06985">
    <property type="entry name" value="HET"/>
    <property type="match status" value="1"/>
</dbReference>
<protein>
    <recommendedName>
        <fullName evidence="1">Heterokaryon incompatibility domain-containing protein</fullName>
    </recommendedName>
</protein>
<evidence type="ECO:0000259" key="1">
    <source>
        <dbReference type="Pfam" id="PF06985"/>
    </source>
</evidence>
<reference evidence="2" key="1">
    <citation type="submission" date="2023-04" db="EMBL/GenBank/DDBJ databases">
        <title>Black Yeasts Isolated from many extreme environments.</title>
        <authorList>
            <person name="Coleine C."/>
            <person name="Stajich J.E."/>
            <person name="Selbmann L."/>
        </authorList>
    </citation>
    <scope>NUCLEOTIDE SEQUENCE</scope>
    <source>
        <strain evidence="2">CCFEE 5312</strain>
    </source>
</reference>
<dbReference type="EMBL" id="JAWDJX010000003">
    <property type="protein sequence ID" value="KAK3057336.1"/>
    <property type="molecule type" value="Genomic_DNA"/>
</dbReference>
<dbReference type="Proteomes" id="UP001271007">
    <property type="component" value="Unassembled WGS sequence"/>
</dbReference>
<gene>
    <name evidence="2" type="ORF">LTR09_001519</name>
</gene>
<dbReference type="AlphaFoldDB" id="A0AAJ0GGX5"/>
<dbReference type="PANTHER" id="PTHR10622:SF10">
    <property type="entry name" value="HET DOMAIN-CONTAINING PROTEIN"/>
    <property type="match status" value="1"/>
</dbReference>
<dbReference type="PANTHER" id="PTHR10622">
    <property type="entry name" value="HET DOMAIN-CONTAINING PROTEIN"/>
    <property type="match status" value="1"/>
</dbReference>
<evidence type="ECO:0000313" key="3">
    <source>
        <dbReference type="Proteomes" id="UP001271007"/>
    </source>
</evidence>
<comment type="caution">
    <text evidence="2">The sequence shown here is derived from an EMBL/GenBank/DDBJ whole genome shotgun (WGS) entry which is preliminary data.</text>
</comment>
<accession>A0AAJ0GGX5</accession>
<proteinExistence type="predicted"/>
<organism evidence="2 3">
    <name type="scientific">Extremus antarcticus</name>
    <dbReference type="NCBI Taxonomy" id="702011"/>
    <lineage>
        <taxon>Eukaryota</taxon>
        <taxon>Fungi</taxon>
        <taxon>Dikarya</taxon>
        <taxon>Ascomycota</taxon>
        <taxon>Pezizomycotina</taxon>
        <taxon>Dothideomycetes</taxon>
        <taxon>Dothideomycetidae</taxon>
        <taxon>Mycosphaerellales</taxon>
        <taxon>Extremaceae</taxon>
        <taxon>Extremus</taxon>
    </lineage>
</organism>